<dbReference type="InterPro" id="IPR058031">
    <property type="entry name" value="AAA_lid_NorR"/>
</dbReference>
<dbReference type="EMBL" id="CP064781">
    <property type="protein sequence ID" value="QRJ63542.1"/>
    <property type="molecule type" value="Genomic_DNA"/>
</dbReference>
<dbReference type="Gene3D" id="3.40.50.300">
    <property type="entry name" value="P-loop containing nucleotide triphosphate hydrolases"/>
    <property type="match status" value="1"/>
</dbReference>
<dbReference type="SMART" id="SM00382">
    <property type="entry name" value="AAA"/>
    <property type="match status" value="1"/>
</dbReference>
<dbReference type="PRINTS" id="PR01590">
    <property type="entry name" value="HTHFIS"/>
</dbReference>
<dbReference type="InterPro" id="IPR025944">
    <property type="entry name" value="Sigma_54_int_dom_CS"/>
</dbReference>
<dbReference type="PROSITE" id="PS50045">
    <property type="entry name" value="SIGMA54_INTERACT_4"/>
    <property type="match status" value="1"/>
</dbReference>
<dbReference type="InterPro" id="IPR002078">
    <property type="entry name" value="Sigma_54_int"/>
</dbReference>
<dbReference type="FunFam" id="3.40.50.2300:FF:000018">
    <property type="entry name" value="DNA-binding transcriptional regulator NtrC"/>
    <property type="match status" value="1"/>
</dbReference>
<sequence length="448" mass="48577">MAAESAGYGRLPVFLVEDDPDVRRGCEQTLAIAGLPVRAFADAEGALAAFARELPGVVVSDVRLPGRDGLALLRELRQRDRELPVVLVTGHGDVAMAVQAMREGAHDFIEKPFAAERLTKVVQQALEKRALLLENRRLRERLDEHGEVPVIGQSPGMVAVRRLIAALAATDVDILINGETGCGKEVVARAIHAASGRRGPFVAINCAALPESVFESEMFGHEAGAFTGAGKRRIGKVEYASGGTLFLDEIESMPLALQAKLLRVLQERVVERLGGNAAVPVDCRVLAATKENLAELSAAGRFRADLYYRLNVASLDLPPLRERKEDLPLLMGYFLHQAAQRYGRPAPEWGAADLLRWQAHDWPGNVRELKNVADRLCLGLPDGFAQAAGEASPALAAQVERAERSIIENALQQCAGNVARAADLLQLPKKTLYDKLARHGIAADAFRR</sequence>
<evidence type="ECO:0000256" key="8">
    <source>
        <dbReference type="PROSITE-ProRule" id="PRU00169"/>
    </source>
</evidence>
<keyword evidence="12" id="KW-1185">Reference proteome</keyword>
<evidence type="ECO:0000256" key="5">
    <source>
        <dbReference type="ARBA" id="ARBA00023015"/>
    </source>
</evidence>
<dbReference type="PROSITE" id="PS50110">
    <property type="entry name" value="RESPONSE_REGULATORY"/>
    <property type="match status" value="1"/>
</dbReference>
<evidence type="ECO:0000259" key="10">
    <source>
        <dbReference type="PROSITE" id="PS50110"/>
    </source>
</evidence>
<dbReference type="GO" id="GO:0000160">
    <property type="term" value="P:phosphorelay signal transduction system"/>
    <property type="evidence" value="ECO:0007669"/>
    <property type="project" value="UniProtKB-KW"/>
</dbReference>
<dbReference type="InterPro" id="IPR002197">
    <property type="entry name" value="HTH_Fis"/>
</dbReference>
<dbReference type="SUPFAM" id="SSF52540">
    <property type="entry name" value="P-loop containing nucleoside triphosphate hydrolases"/>
    <property type="match status" value="1"/>
</dbReference>
<keyword evidence="5" id="KW-0805">Transcription regulation</keyword>
<dbReference type="KEGG" id="ares:IWH25_17660"/>
<protein>
    <submittedName>
        <fullName evidence="11">Sigma-54-dependent Fis family transcriptional regulator</fullName>
    </submittedName>
</protein>
<dbReference type="SMART" id="SM00448">
    <property type="entry name" value="REC"/>
    <property type="match status" value="1"/>
</dbReference>
<feature type="domain" description="Sigma-54 factor interaction" evidence="9">
    <location>
        <begin position="150"/>
        <end position="378"/>
    </location>
</feature>
<evidence type="ECO:0000256" key="4">
    <source>
        <dbReference type="ARBA" id="ARBA00023012"/>
    </source>
</evidence>
<gene>
    <name evidence="11" type="ORF">IWH25_17660</name>
</gene>
<evidence type="ECO:0000256" key="1">
    <source>
        <dbReference type="ARBA" id="ARBA00022553"/>
    </source>
</evidence>
<dbReference type="PROSITE" id="PS00688">
    <property type="entry name" value="SIGMA54_INTERACT_3"/>
    <property type="match status" value="1"/>
</dbReference>
<evidence type="ECO:0000256" key="7">
    <source>
        <dbReference type="ARBA" id="ARBA00023163"/>
    </source>
</evidence>
<dbReference type="InterPro" id="IPR011006">
    <property type="entry name" value="CheY-like_superfamily"/>
</dbReference>
<evidence type="ECO:0000313" key="12">
    <source>
        <dbReference type="Proteomes" id="UP000663444"/>
    </source>
</evidence>
<organism evidence="11 12">
    <name type="scientific">Azospira restricta</name>
    <dbReference type="NCBI Taxonomy" id="404405"/>
    <lineage>
        <taxon>Bacteria</taxon>
        <taxon>Pseudomonadati</taxon>
        <taxon>Pseudomonadota</taxon>
        <taxon>Betaproteobacteria</taxon>
        <taxon>Rhodocyclales</taxon>
        <taxon>Rhodocyclaceae</taxon>
        <taxon>Azospira</taxon>
    </lineage>
</organism>
<dbReference type="CDD" id="cd00009">
    <property type="entry name" value="AAA"/>
    <property type="match status" value="1"/>
</dbReference>
<dbReference type="InterPro" id="IPR009057">
    <property type="entry name" value="Homeodomain-like_sf"/>
</dbReference>
<dbReference type="InterPro" id="IPR027417">
    <property type="entry name" value="P-loop_NTPase"/>
</dbReference>
<dbReference type="InterPro" id="IPR025943">
    <property type="entry name" value="Sigma_54_int_dom_ATP-bd_2"/>
</dbReference>
<feature type="domain" description="Response regulatory" evidence="10">
    <location>
        <begin position="12"/>
        <end position="126"/>
    </location>
</feature>
<keyword evidence="7" id="KW-0804">Transcription</keyword>
<keyword evidence="1 8" id="KW-0597">Phosphoprotein</keyword>
<evidence type="ECO:0000256" key="3">
    <source>
        <dbReference type="ARBA" id="ARBA00022840"/>
    </source>
</evidence>
<keyword evidence="6" id="KW-0238">DNA-binding</keyword>
<keyword evidence="3" id="KW-0067">ATP-binding</keyword>
<dbReference type="Pfam" id="PF00158">
    <property type="entry name" value="Sigma54_activat"/>
    <property type="match status" value="1"/>
</dbReference>
<dbReference type="InterPro" id="IPR001789">
    <property type="entry name" value="Sig_transdc_resp-reg_receiver"/>
</dbReference>
<dbReference type="GO" id="GO:0043565">
    <property type="term" value="F:sequence-specific DNA binding"/>
    <property type="evidence" value="ECO:0007669"/>
    <property type="project" value="InterPro"/>
</dbReference>
<dbReference type="RefSeq" id="WP_203387070.1">
    <property type="nucleotide sequence ID" value="NZ_CP064781.1"/>
</dbReference>
<keyword evidence="2" id="KW-0547">Nucleotide-binding</keyword>
<proteinExistence type="predicted"/>
<dbReference type="GO" id="GO:0006355">
    <property type="term" value="P:regulation of DNA-templated transcription"/>
    <property type="evidence" value="ECO:0007669"/>
    <property type="project" value="InterPro"/>
</dbReference>
<dbReference type="Gene3D" id="3.40.50.2300">
    <property type="match status" value="1"/>
</dbReference>
<dbReference type="InterPro" id="IPR003593">
    <property type="entry name" value="AAA+_ATPase"/>
</dbReference>
<dbReference type="PANTHER" id="PTHR32071:SF57">
    <property type="entry name" value="C4-DICARBOXYLATE TRANSPORT TRANSCRIPTIONAL REGULATORY PROTEIN DCTD"/>
    <property type="match status" value="1"/>
</dbReference>
<dbReference type="FunFam" id="3.40.50.300:FF:000006">
    <property type="entry name" value="DNA-binding transcriptional regulator NtrC"/>
    <property type="match status" value="1"/>
</dbReference>
<evidence type="ECO:0000313" key="11">
    <source>
        <dbReference type="EMBL" id="QRJ63542.1"/>
    </source>
</evidence>
<dbReference type="Gene3D" id="1.10.10.60">
    <property type="entry name" value="Homeodomain-like"/>
    <property type="match status" value="1"/>
</dbReference>
<dbReference type="SUPFAM" id="SSF46689">
    <property type="entry name" value="Homeodomain-like"/>
    <property type="match status" value="1"/>
</dbReference>
<evidence type="ECO:0000256" key="6">
    <source>
        <dbReference type="ARBA" id="ARBA00023125"/>
    </source>
</evidence>
<feature type="modified residue" description="4-aspartylphosphate" evidence="8">
    <location>
        <position position="61"/>
    </location>
</feature>
<evidence type="ECO:0000259" key="9">
    <source>
        <dbReference type="PROSITE" id="PS50045"/>
    </source>
</evidence>
<accession>A0A974PY00</accession>
<reference evidence="11" key="1">
    <citation type="submission" date="2020-11" db="EMBL/GenBank/DDBJ databases">
        <title>Azospira restricta DSM 18626 genome sequence.</title>
        <authorList>
            <person name="Moe W.M."/>
        </authorList>
    </citation>
    <scope>NUCLEOTIDE SEQUENCE</scope>
    <source>
        <strain evidence="11">DSM 18626</strain>
    </source>
</reference>
<dbReference type="AlphaFoldDB" id="A0A974PY00"/>
<dbReference type="CDD" id="cd17549">
    <property type="entry name" value="REC_DctD-like"/>
    <property type="match status" value="1"/>
</dbReference>
<dbReference type="SUPFAM" id="SSF52172">
    <property type="entry name" value="CheY-like"/>
    <property type="match status" value="1"/>
</dbReference>
<evidence type="ECO:0000256" key="2">
    <source>
        <dbReference type="ARBA" id="ARBA00022741"/>
    </source>
</evidence>
<dbReference type="PROSITE" id="PS00676">
    <property type="entry name" value="SIGMA54_INTERACT_2"/>
    <property type="match status" value="1"/>
</dbReference>
<dbReference type="PANTHER" id="PTHR32071">
    <property type="entry name" value="TRANSCRIPTIONAL REGULATORY PROTEIN"/>
    <property type="match status" value="1"/>
</dbReference>
<dbReference type="GO" id="GO:0005524">
    <property type="term" value="F:ATP binding"/>
    <property type="evidence" value="ECO:0007669"/>
    <property type="project" value="UniProtKB-KW"/>
</dbReference>
<dbReference type="Pfam" id="PF25601">
    <property type="entry name" value="AAA_lid_14"/>
    <property type="match status" value="1"/>
</dbReference>
<dbReference type="Pfam" id="PF00072">
    <property type="entry name" value="Response_reg"/>
    <property type="match status" value="1"/>
</dbReference>
<dbReference type="Gene3D" id="1.10.8.60">
    <property type="match status" value="1"/>
</dbReference>
<name>A0A974PY00_9RHOO</name>
<dbReference type="Proteomes" id="UP000663444">
    <property type="component" value="Chromosome"/>
</dbReference>
<dbReference type="Pfam" id="PF02954">
    <property type="entry name" value="HTH_8"/>
    <property type="match status" value="1"/>
</dbReference>
<keyword evidence="4" id="KW-0902">Two-component regulatory system</keyword>